<evidence type="ECO:0000313" key="2">
    <source>
        <dbReference type="EMBL" id="JAR92957.1"/>
    </source>
</evidence>
<sequence>MIRQLHVPKATPCATTSNRRADIPGLYGLPSGPAVPDPGGGRGEPSRIPDKLEEDPGPCCPEDKQSRLSHFLKRLRGGLLRLLQFPIRGLHKDRQDKPRGSWWDEALSRVNKMASRIQALVLARGASMDGQAAPVSRYNTLRSDDEWSTSLSPVEVPRSWEGSAAP</sequence>
<dbReference type="EMBL" id="GEGO01002447">
    <property type="protein sequence ID" value="JAR92957.1"/>
    <property type="molecule type" value="Transcribed_RNA"/>
</dbReference>
<organism evidence="2">
    <name type="scientific">Ixodes ricinus</name>
    <name type="common">Common tick</name>
    <name type="synonym">Acarus ricinus</name>
    <dbReference type="NCBI Taxonomy" id="34613"/>
    <lineage>
        <taxon>Eukaryota</taxon>
        <taxon>Metazoa</taxon>
        <taxon>Ecdysozoa</taxon>
        <taxon>Arthropoda</taxon>
        <taxon>Chelicerata</taxon>
        <taxon>Arachnida</taxon>
        <taxon>Acari</taxon>
        <taxon>Parasitiformes</taxon>
        <taxon>Ixodida</taxon>
        <taxon>Ixodoidea</taxon>
        <taxon>Ixodidae</taxon>
        <taxon>Ixodinae</taxon>
        <taxon>Ixodes</taxon>
    </lineage>
</organism>
<dbReference type="AlphaFoldDB" id="A0A147BQB6"/>
<evidence type="ECO:0000256" key="1">
    <source>
        <dbReference type="SAM" id="MobiDB-lite"/>
    </source>
</evidence>
<accession>A0A147BQB6</accession>
<protein>
    <submittedName>
        <fullName evidence="2">Uncharacterized protein</fullName>
    </submittedName>
</protein>
<proteinExistence type="predicted"/>
<name>A0A147BQB6_IXORI</name>
<reference evidence="2" key="1">
    <citation type="journal article" date="2018" name="PLoS Negl. Trop. Dis.">
        <title>Sialome diversity of ticks revealed by RNAseq of single tick salivary glands.</title>
        <authorList>
            <person name="Perner J."/>
            <person name="Kropackova S."/>
            <person name="Kopacek P."/>
            <person name="Ribeiro J.M."/>
        </authorList>
    </citation>
    <scope>NUCLEOTIDE SEQUENCE</scope>
    <source>
        <strain evidence="2">Siblings of single egg batch collected in Ceske Budejovice</strain>
        <tissue evidence="2">Salivary glands</tissue>
    </source>
</reference>
<feature type="region of interest" description="Disordered" evidence="1">
    <location>
        <begin position="1"/>
        <end position="64"/>
    </location>
</feature>